<feature type="transmembrane region" description="Helical" evidence="8">
    <location>
        <begin position="310"/>
        <end position="329"/>
    </location>
</feature>
<sequence>MDTAPVRTPTPAPAPTPPSAPAPARARLPPQWRLGLAGVAGIGVTFGFARYGYGLFLPEFRRDFGLSVAQVGLIGSAGYVGFLAALLLVGGLVARFGPRPLVVTGGLSATVGMVLVSVARDPGTLTAGLVLAGTSPGWAWAPYSDAVDRMVPAGLRAKVMGAIATGTAFAVVLAGPLALLARDTGWRFVWLVFAALTLLTTVGNARVLPTGPHRRQTAGTTDGKPDGKPPGKPERTALRTFATRRAVPLFWTAVLYGLVGAVYWAFAVEAVSDAAGEGSIIVPLFWTVMGLSGTAGVLTGHAVSRYGLRAVHTGLFAGITAAVALLGAAPGTLGAVLVSGLLYGPSFMAGSGLLAVWSYRVFPAQPSTGFSATVFFVGLGTVAGPAALGAAADSYGLRTALLVTAALGAASLAMRPAHSAGGEAGSEPGASTGARADAAAGAE</sequence>
<evidence type="ECO:0000256" key="4">
    <source>
        <dbReference type="ARBA" id="ARBA00022692"/>
    </source>
</evidence>
<comment type="subcellular location">
    <subcellularLocation>
        <location evidence="1">Cell membrane</location>
        <topology evidence="1">Multi-pass membrane protein</topology>
    </subcellularLocation>
</comment>
<feature type="transmembrane region" description="Helical" evidence="8">
    <location>
        <begin position="155"/>
        <end position="179"/>
    </location>
</feature>
<evidence type="ECO:0000256" key="6">
    <source>
        <dbReference type="ARBA" id="ARBA00023136"/>
    </source>
</evidence>
<keyword evidence="11" id="KW-1185">Reference proteome</keyword>
<dbReference type="PROSITE" id="PS50850">
    <property type="entry name" value="MFS"/>
    <property type="match status" value="1"/>
</dbReference>
<proteinExistence type="predicted"/>
<evidence type="ECO:0000259" key="9">
    <source>
        <dbReference type="PROSITE" id="PS50850"/>
    </source>
</evidence>
<dbReference type="Proteomes" id="UP001156389">
    <property type="component" value="Unassembled WGS sequence"/>
</dbReference>
<feature type="transmembrane region" description="Helical" evidence="8">
    <location>
        <begin position="335"/>
        <end position="357"/>
    </location>
</feature>
<feature type="transmembrane region" description="Helical" evidence="8">
    <location>
        <begin position="73"/>
        <end position="94"/>
    </location>
</feature>
<feature type="transmembrane region" description="Helical" evidence="8">
    <location>
        <begin position="369"/>
        <end position="389"/>
    </location>
</feature>
<keyword evidence="2" id="KW-0813">Transport</keyword>
<dbReference type="InterPro" id="IPR036259">
    <property type="entry name" value="MFS_trans_sf"/>
</dbReference>
<dbReference type="Pfam" id="PF07690">
    <property type="entry name" value="MFS_1"/>
    <property type="match status" value="1"/>
</dbReference>
<evidence type="ECO:0000256" key="5">
    <source>
        <dbReference type="ARBA" id="ARBA00022989"/>
    </source>
</evidence>
<dbReference type="InterPro" id="IPR011701">
    <property type="entry name" value="MFS"/>
</dbReference>
<feature type="transmembrane region" description="Helical" evidence="8">
    <location>
        <begin position="34"/>
        <end position="53"/>
    </location>
</feature>
<keyword evidence="6 8" id="KW-0472">Membrane</keyword>
<dbReference type="EMBL" id="JAJAGO010000001">
    <property type="protein sequence ID" value="MCT2588914.1"/>
    <property type="molecule type" value="Genomic_DNA"/>
</dbReference>
<feature type="domain" description="Major facilitator superfamily (MFS) profile" evidence="9">
    <location>
        <begin position="33"/>
        <end position="423"/>
    </location>
</feature>
<dbReference type="SUPFAM" id="SSF103473">
    <property type="entry name" value="MFS general substrate transporter"/>
    <property type="match status" value="1"/>
</dbReference>
<organism evidence="10 11">
    <name type="scientific">Streptomyces gossypii</name>
    <dbReference type="NCBI Taxonomy" id="2883101"/>
    <lineage>
        <taxon>Bacteria</taxon>
        <taxon>Bacillati</taxon>
        <taxon>Actinomycetota</taxon>
        <taxon>Actinomycetes</taxon>
        <taxon>Kitasatosporales</taxon>
        <taxon>Streptomycetaceae</taxon>
        <taxon>Streptomyces</taxon>
    </lineage>
</organism>
<feature type="transmembrane region" description="Helical" evidence="8">
    <location>
        <begin position="278"/>
        <end position="298"/>
    </location>
</feature>
<feature type="transmembrane region" description="Helical" evidence="8">
    <location>
        <begin position="185"/>
        <end position="205"/>
    </location>
</feature>
<keyword evidence="4 8" id="KW-0812">Transmembrane</keyword>
<gene>
    <name evidence="10" type="ORF">LHJ74_03015</name>
</gene>
<feature type="compositionally biased region" description="Basic and acidic residues" evidence="7">
    <location>
        <begin position="223"/>
        <end position="234"/>
    </location>
</feature>
<keyword evidence="3" id="KW-1003">Cell membrane</keyword>
<evidence type="ECO:0000256" key="3">
    <source>
        <dbReference type="ARBA" id="ARBA00022475"/>
    </source>
</evidence>
<feature type="compositionally biased region" description="Pro residues" evidence="7">
    <location>
        <begin position="8"/>
        <end position="21"/>
    </location>
</feature>
<feature type="region of interest" description="Disordered" evidence="7">
    <location>
        <begin position="209"/>
        <end position="234"/>
    </location>
</feature>
<dbReference type="Gene3D" id="1.20.1250.20">
    <property type="entry name" value="MFS general substrate transporter like domains"/>
    <property type="match status" value="1"/>
</dbReference>
<evidence type="ECO:0000256" key="8">
    <source>
        <dbReference type="SAM" id="Phobius"/>
    </source>
</evidence>
<comment type="caution">
    <text evidence="10">The sequence shown here is derived from an EMBL/GenBank/DDBJ whole genome shotgun (WGS) entry which is preliminary data.</text>
</comment>
<feature type="transmembrane region" description="Helical" evidence="8">
    <location>
        <begin position="246"/>
        <end position="266"/>
    </location>
</feature>
<dbReference type="InterPro" id="IPR020846">
    <property type="entry name" value="MFS_dom"/>
</dbReference>
<accession>A0ABT2JM11</accession>
<feature type="region of interest" description="Disordered" evidence="7">
    <location>
        <begin position="1"/>
        <end position="25"/>
    </location>
</feature>
<dbReference type="PANTHER" id="PTHR23517">
    <property type="entry name" value="RESISTANCE PROTEIN MDTM, PUTATIVE-RELATED-RELATED"/>
    <property type="match status" value="1"/>
</dbReference>
<feature type="region of interest" description="Disordered" evidence="7">
    <location>
        <begin position="419"/>
        <end position="443"/>
    </location>
</feature>
<evidence type="ECO:0000256" key="7">
    <source>
        <dbReference type="SAM" id="MobiDB-lite"/>
    </source>
</evidence>
<dbReference type="RefSeq" id="WP_260215850.1">
    <property type="nucleotide sequence ID" value="NZ_JAJAGO010000001.1"/>
</dbReference>
<reference evidence="10 11" key="1">
    <citation type="submission" date="2021-10" db="EMBL/GenBank/DDBJ databases">
        <title>Streptomyces gossypii sp. nov., isolated from soil collected from cotton field.</title>
        <authorList>
            <person name="Ge X."/>
            <person name="Chen X."/>
            <person name="Liu W."/>
        </authorList>
    </citation>
    <scope>NUCLEOTIDE SEQUENCE [LARGE SCALE GENOMIC DNA]</scope>
    <source>
        <strain evidence="10 11">N2-109</strain>
    </source>
</reference>
<evidence type="ECO:0000256" key="2">
    <source>
        <dbReference type="ARBA" id="ARBA00022448"/>
    </source>
</evidence>
<keyword evidence="5 8" id="KW-1133">Transmembrane helix</keyword>
<name>A0ABT2JM11_9ACTN</name>
<dbReference type="InterPro" id="IPR050171">
    <property type="entry name" value="MFS_Transporters"/>
</dbReference>
<protein>
    <submittedName>
        <fullName evidence="10">MFS transporter</fullName>
    </submittedName>
</protein>
<evidence type="ECO:0000256" key="1">
    <source>
        <dbReference type="ARBA" id="ARBA00004651"/>
    </source>
</evidence>
<evidence type="ECO:0000313" key="11">
    <source>
        <dbReference type="Proteomes" id="UP001156389"/>
    </source>
</evidence>
<evidence type="ECO:0000313" key="10">
    <source>
        <dbReference type="EMBL" id="MCT2588914.1"/>
    </source>
</evidence>